<sequence>MHPEDENDIISKTQLKQESEALQKLGARLVSLSPSQLKNIPLSDNLSDAIKLAHKISNKHEALRRQLQYIGKLMRSEDPEPIEAALDVLTNKHQAATHAFHQLELLRDELISEGDEAISRLMEQQPSFERQKLRQLVRQANKEAAGNKPPKSSRELFKYLREIMVDKQG</sequence>
<dbReference type="PANTHER" id="PTHR38101:SF1">
    <property type="entry name" value="UPF0307 PROTEIN YJGA"/>
    <property type="match status" value="1"/>
</dbReference>
<dbReference type="SUPFAM" id="SSF158710">
    <property type="entry name" value="PSPTO4464-like"/>
    <property type="match status" value="1"/>
</dbReference>
<reference evidence="6 7" key="1">
    <citation type="journal article" date="2022" name="Environ. Microbiol. Rep.">
        <title>Eco-phylogenetic analyses reveal divergent evolution of vitamin B12 metabolism in the marine bacterial family 'Psychromonadaceae'.</title>
        <authorList>
            <person name="Jin X."/>
            <person name="Yang Y."/>
            <person name="Cao H."/>
            <person name="Gao B."/>
            <person name="Zhao Z."/>
        </authorList>
    </citation>
    <scope>NUCLEOTIDE SEQUENCE [LARGE SCALE GENOMIC DNA]</scope>
    <source>
        <strain evidence="6 7">MKS20</strain>
    </source>
</reference>
<evidence type="ECO:0000313" key="6">
    <source>
        <dbReference type="EMBL" id="MCE2596054.1"/>
    </source>
</evidence>
<accession>A0ABS8WAJ1</accession>
<dbReference type="NCBIfam" id="NF003593">
    <property type="entry name" value="PRK05255.1-1"/>
    <property type="match status" value="1"/>
</dbReference>
<name>A0ABS8WAJ1_9GAMM</name>
<comment type="function">
    <text evidence="5">Member of a network of 50S ribosomal subunit biogenesis factors which assembles along the 30S-50S interface, preventing incorrect 23S rRNA structures from forming. Promotes peptidyl transferase center (PTC) maturation.</text>
</comment>
<comment type="caution">
    <text evidence="6">The sequence shown here is derived from an EMBL/GenBank/DDBJ whole genome shotgun (WGS) entry which is preliminary data.</text>
</comment>
<dbReference type="PIRSF" id="PIRSF016183">
    <property type="entry name" value="UCP016183"/>
    <property type="match status" value="1"/>
</dbReference>
<keyword evidence="4 5" id="KW-0694">RNA-binding</keyword>
<organism evidence="6 7">
    <name type="scientific">Motilimonas cestriensis</name>
    <dbReference type="NCBI Taxonomy" id="2742685"/>
    <lineage>
        <taxon>Bacteria</taxon>
        <taxon>Pseudomonadati</taxon>
        <taxon>Pseudomonadota</taxon>
        <taxon>Gammaproteobacteria</taxon>
        <taxon>Alteromonadales</taxon>
        <taxon>Alteromonadales genera incertae sedis</taxon>
        <taxon>Motilimonas</taxon>
    </lineage>
</organism>
<evidence type="ECO:0000256" key="1">
    <source>
        <dbReference type="ARBA" id="ARBA00022490"/>
    </source>
</evidence>
<evidence type="ECO:0000256" key="2">
    <source>
        <dbReference type="ARBA" id="ARBA00022517"/>
    </source>
</evidence>
<gene>
    <name evidence="5" type="primary">darP</name>
    <name evidence="6" type="ORF">K6Y31_14670</name>
</gene>
<dbReference type="InterPro" id="IPR006839">
    <property type="entry name" value="DarP"/>
</dbReference>
<keyword evidence="2 5" id="KW-0690">Ribosome biogenesis</keyword>
<evidence type="ECO:0000256" key="4">
    <source>
        <dbReference type="ARBA" id="ARBA00022884"/>
    </source>
</evidence>
<evidence type="ECO:0000313" key="7">
    <source>
        <dbReference type="Proteomes" id="UP001201273"/>
    </source>
</evidence>
<keyword evidence="1 5" id="KW-0963">Cytoplasm</keyword>
<proteinExistence type="inferred from homology"/>
<comment type="subcellular location">
    <subcellularLocation>
        <location evidence="5">Cytoplasm</location>
    </subcellularLocation>
    <text evidence="5">Associates with late stage pre-50S ribosomal subunits.</text>
</comment>
<dbReference type="CDD" id="cd16331">
    <property type="entry name" value="YjgA-like"/>
    <property type="match status" value="1"/>
</dbReference>
<comment type="similarity">
    <text evidence="5">Belongs to the DarP family.</text>
</comment>
<evidence type="ECO:0000256" key="5">
    <source>
        <dbReference type="HAMAP-Rule" id="MF_00765"/>
    </source>
</evidence>
<dbReference type="Pfam" id="PF04751">
    <property type="entry name" value="DarP"/>
    <property type="match status" value="1"/>
</dbReference>
<dbReference type="Gene3D" id="1.10.60.30">
    <property type="entry name" value="PSPTO4464-like domains"/>
    <property type="match status" value="2"/>
</dbReference>
<dbReference type="EMBL" id="JAIMJA010000015">
    <property type="protein sequence ID" value="MCE2596054.1"/>
    <property type="molecule type" value="Genomic_DNA"/>
</dbReference>
<dbReference type="Proteomes" id="UP001201273">
    <property type="component" value="Unassembled WGS sequence"/>
</dbReference>
<dbReference type="HAMAP" id="MF_00765">
    <property type="entry name" value="DarP"/>
    <property type="match status" value="1"/>
</dbReference>
<dbReference type="PANTHER" id="PTHR38101">
    <property type="entry name" value="UPF0307 PROTEIN YJGA"/>
    <property type="match status" value="1"/>
</dbReference>
<evidence type="ECO:0000256" key="3">
    <source>
        <dbReference type="ARBA" id="ARBA00022730"/>
    </source>
</evidence>
<keyword evidence="3 5" id="KW-0699">rRNA-binding</keyword>
<dbReference type="RefSeq" id="WP_232799946.1">
    <property type="nucleotide sequence ID" value="NZ_JAIMJA010000015.1"/>
</dbReference>
<dbReference type="InterPro" id="IPR023153">
    <property type="entry name" value="DarP_sf"/>
</dbReference>
<protein>
    <recommendedName>
        <fullName evidence="5">Dual-action ribosomal maturation protein DarP</fullName>
    </recommendedName>
    <alternativeName>
        <fullName evidence="5">Large ribosomal subunit assembly factor DarP</fullName>
    </alternativeName>
</protein>
<keyword evidence="7" id="KW-1185">Reference proteome</keyword>